<dbReference type="InterPro" id="IPR001100">
    <property type="entry name" value="Pyr_nuc-diS_OxRdtase"/>
</dbReference>
<dbReference type="GO" id="GO:0000166">
    <property type="term" value="F:nucleotide binding"/>
    <property type="evidence" value="ECO:0007669"/>
    <property type="project" value="UniProtKB-KW"/>
</dbReference>
<dbReference type="InterPro" id="IPR004099">
    <property type="entry name" value="Pyr_nucl-diS_OxRdtase_dimer"/>
</dbReference>
<reference evidence="9" key="1">
    <citation type="submission" date="2021-04" db="EMBL/GenBank/DDBJ databases">
        <title>Ouciella asimina sp. nov., isolated from the surface seawater in the hydrothermal field of Okinawa Trough.</title>
        <authorList>
            <person name="Shuang W."/>
        </authorList>
    </citation>
    <scope>NUCLEOTIDE SEQUENCE</scope>
    <source>
        <strain evidence="9">LXI357</strain>
    </source>
</reference>
<comment type="caution">
    <text evidence="9">The sequence shown here is derived from an EMBL/GenBank/DDBJ whole genome shotgun (WGS) entry which is preliminary data.</text>
</comment>
<feature type="binding site" evidence="4">
    <location>
        <position position="301"/>
    </location>
    <ligand>
        <name>NAD(+)</name>
        <dbReference type="ChEBI" id="CHEBI:57540"/>
    </ligand>
</feature>
<feature type="disulfide bond" description="Redox-active" evidence="5">
    <location>
        <begin position="79"/>
        <end position="84"/>
    </location>
</feature>
<feature type="domain" description="Pyridine nucleotide-disulphide oxidoreductase dimerisation" evidence="7">
    <location>
        <begin position="379"/>
        <end position="482"/>
    </location>
</feature>
<evidence type="ECO:0000256" key="4">
    <source>
        <dbReference type="PIRSR" id="PIRSR000350-3"/>
    </source>
</evidence>
<dbReference type="PRINTS" id="PR00411">
    <property type="entry name" value="PNDRDTASEI"/>
</dbReference>
<proteinExistence type="inferred from homology"/>
<dbReference type="SUPFAM" id="SSF55424">
    <property type="entry name" value="FAD/NAD-linked reductases, dimerisation (C-terminal) domain"/>
    <property type="match status" value="1"/>
</dbReference>
<evidence type="ECO:0000313" key="9">
    <source>
        <dbReference type="EMBL" id="MBR0553547.1"/>
    </source>
</evidence>
<dbReference type="GO" id="GO:0016491">
    <property type="term" value="F:oxidoreductase activity"/>
    <property type="evidence" value="ECO:0007669"/>
    <property type="project" value="InterPro"/>
</dbReference>
<dbReference type="PIRSF" id="PIRSF000350">
    <property type="entry name" value="Mercury_reductase_MerA"/>
    <property type="match status" value="1"/>
</dbReference>
<dbReference type="AlphaFoldDB" id="A0A8T4IG10"/>
<keyword evidence="2" id="KW-0285">Flavoprotein</keyword>
<dbReference type="EMBL" id="JAGRQC010000004">
    <property type="protein sequence ID" value="MBR0553547.1"/>
    <property type="molecule type" value="Genomic_DNA"/>
</dbReference>
<comment type="cofactor">
    <cofactor evidence="4">
        <name>FAD</name>
        <dbReference type="ChEBI" id="CHEBI:57692"/>
    </cofactor>
    <text evidence="4">Binds 1 FAD per subunit.</text>
</comment>
<evidence type="ECO:0000256" key="2">
    <source>
        <dbReference type="ARBA" id="ARBA00022630"/>
    </source>
</evidence>
<evidence type="ECO:0000256" key="3">
    <source>
        <dbReference type="ARBA" id="ARBA00022827"/>
    </source>
</evidence>
<dbReference type="PRINTS" id="PR00368">
    <property type="entry name" value="FADPNR"/>
</dbReference>
<dbReference type="Proteomes" id="UP000676996">
    <property type="component" value="Unassembled WGS sequence"/>
</dbReference>
<keyword evidence="3 4" id="KW-0274">FAD</keyword>
<feature type="binding site" evidence="4">
    <location>
        <begin position="211"/>
        <end position="218"/>
    </location>
    <ligand>
        <name>NAD(+)</name>
        <dbReference type="ChEBI" id="CHEBI:57540"/>
    </ligand>
</feature>
<feature type="binding site" evidence="4">
    <location>
        <position position="342"/>
    </location>
    <ligand>
        <name>FAD</name>
        <dbReference type="ChEBI" id="CHEBI:57692"/>
    </ligand>
</feature>
<dbReference type="PANTHER" id="PTHR43014">
    <property type="entry name" value="MERCURIC REDUCTASE"/>
    <property type="match status" value="1"/>
</dbReference>
<keyword evidence="4" id="KW-0547">Nucleotide-binding</keyword>
<evidence type="ECO:0000256" key="6">
    <source>
        <dbReference type="SAM" id="MobiDB-lite"/>
    </source>
</evidence>
<feature type="region of interest" description="Disordered" evidence="6">
    <location>
        <begin position="1"/>
        <end position="29"/>
    </location>
</feature>
<dbReference type="RefSeq" id="WP_347709241.1">
    <property type="nucleotide sequence ID" value="NZ_JAGRQC010000004.1"/>
</dbReference>
<dbReference type="InterPro" id="IPR036188">
    <property type="entry name" value="FAD/NAD-bd_sf"/>
</dbReference>
<name>A0A8T4IG10_9SPHN</name>
<keyword evidence="10" id="KW-1185">Reference proteome</keyword>
<dbReference type="Pfam" id="PF07992">
    <property type="entry name" value="Pyr_redox_2"/>
    <property type="match status" value="1"/>
</dbReference>
<dbReference type="Pfam" id="PF02852">
    <property type="entry name" value="Pyr_redox_dim"/>
    <property type="match status" value="1"/>
</dbReference>
<dbReference type="PANTHER" id="PTHR43014:SF5">
    <property type="entry name" value="GLUTATHIONE REDUCTASE (NADPH)"/>
    <property type="match status" value="1"/>
</dbReference>
<evidence type="ECO:0000259" key="8">
    <source>
        <dbReference type="Pfam" id="PF07992"/>
    </source>
</evidence>
<dbReference type="Gene3D" id="3.30.390.30">
    <property type="match status" value="1"/>
</dbReference>
<evidence type="ECO:0000313" key="10">
    <source>
        <dbReference type="Proteomes" id="UP000676996"/>
    </source>
</evidence>
<accession>A0A8T4IG10</accession>
<keyword evidence="4" id="KW-0520">NAD</keyword>
<organism evidence="9 10">
    <name type="scientific">Stakelama marina</name>
    <dbReference type="NCBI Taxonomy" id="2826939"/>
    <lineage>
        <taxon>Bacteria</taxon>
        <taxon>Pseudomonadati</taxon>
        <taxon>Pseudomonadota</taxon>
        <taxon>Alphaproteobacteria</taxon>
        <taxon>Sphingomonadales</taxon>
        <taxon>Sphingomonadaceae</taxon>
        <taxon>Stakelama</taxon>
    </lineage>
</organism>
<dbReference type="InterPro" id="IPR023753">
    <property type="entry name" value="FAD/NAD-binding_dom"/>
</dbReference>
<dbReference type="Gene3D" id="3.50.50.60">
    <property type="entry name" value="FAD/NAD(P)-binding domain"/>
    <property type="match status" value="2"/>
</dbReference>
<protein>
    <submittedName>
        <fullName evidence="9">NAD(P)/FAD-dependent oxidoreductase</fullName>
    </submittedName>
</protein>
<feature type="binding site" evidence="4">
    <location>
        <position position="88"/>
    </location>
    <ligand>
        <name>FAD</name>
        <dbReference type="ChEBI" id="CHEBI:57692"/>
    </ligand>
</feature>
<dbReference type="SUPFAM" id="SSF51905">
    <property type="entry name" value="FAD/NAD(P)-binding domain"/>
    <property type="match status" value="1"/>
</dbReference>
<evidence type="ECO:0000259" key="7">
    <source>
        <dbReference type="Pfam" id="PF02852"/>
    </source>
</evidence>
<gene>
    <name evidence="9" type="ORF">J7S20_13640</name>
</gene>
<dbReference type="InterPro" id="IPR016156">
    <property type="entry name" value="FAD/NAD-linked_Rdtase_dimer_sf"/>
</dbReference>
<feature type="compositionally biased region" description="Low complexity" evidence="6">
    <location>
        <begin position="1"/>
        <end position="16"/>
    </location>
</feature>
<sequence length="488" mass="52112">MRAIAASSAHSAPSPARQSRKRVPMARAPHVAEDDEMNTRNFDLIALGVGMAAVNAANKCASAGWSVAVVDELPYGGTCALRGCDPKKMLRRGAEIIDAARLMHGKGIEPNDIAINWPDLVAFTQTFTDKMPGRIENGLKSNGVTTLHGKARFVGEDTVEIDGLGQFQANHFLIATGAKPRTIEVPGSEHLTDSTEFMRLDALPERILFIGGGFISFEFGHIAARAGSKVCIIDRGERPLKGFDADLVERLVARGEEVGVQLRRRTSLKAIEKDGTGFLVTVETDNKTRGLRADLVVHGAGRVPAIDRLDLAAAHVEAGDKGVEVNAYLQSTSNPKIYAAGDAADTQGAPLTPVAVFEGKVAASNMLKGNRTKPDYAGVPSAVFTVPELTRVGMLEEEAREAGHDIRVVENDTGDWYSNLRVGESCAATKVIIDNESDTILGAHLLGPEYGEIINFFGLAVRLGLTTSELKKMVSVYPSVGSDLGSMV</sequence>
<feature type="domain" description="FAD/NAD(P)-binding" evidence="8">
    <location>
        <begin position="43"/>
        <end position="359"/>
    </location>
</feature>
<evidence type="ECO:0000256" key="5">
    <source>
        <dbReference type="PIRSR" id="PIRSR000350-4"/>
    </source>
</evidence>
<evidence type="ECO:0000256" key="1">
    <source>
        <dbReference type="ARBA" id="ARBA00007532"/>
    </source>
</evidence>
<comment type="similarity">
    <text evidence="1">Belongs to the class-I pyridine nucleotide-disulfide oxidoreductase family.</text>
</comment>